<keyword evidence="3" id="KW-1185">Reference proteome</keyword>
<feature type="compositionally biased region" description="Low complexity" evidence="1">
    <location>
        <begin position="46"/>
        <end position="58"/>
    </location>
</feature>
<proteinExistence type="predicted"/>
<accession>A0ABU6U4B0</accession>
<name>A0ABU6U4B0_9FABA</name>
<reference evidence="2 3" key="1">
    <citation type="journal article" date="2023" name="Plants (Basel)">
        <title>Bridging the Gap: Combining Genomics and Transcriptomics Approaches to Understand Stylosanthes scabra, an Orphan Legume from the Brazilian Caatinga.</title>
        <authorList>
            <person name="Ferreira-Neto J.R.C."/>
            <person name="da Silva M.D."/>
            <person name="Binneck E."/>
            <person name="de Melo N.F."/>
            <person name="da Silva R.H."/>
            <person name="de Melo A.L.T.M."/>
            <person name="Pandolfi V."/>
            <person name="Bustamante F.O."/>
            <person name="Brasileiro-Vidal A.C."/>
            <person name="Benko-Iseppon A.M."/>
        </authorList>
    </citation>
    <scope>NUCLEOTIDE SEQUENCE [LARGE SCALE GENOMIC DNA]</scope>
    <source>
        <tissue evidence="2">Leaves</tissue>
    </source>
</reference>
<feature type="compositionally biased region" description="Basic residues" evidence="1">
    <location>
        <begin position="12"/>
        <end position="22"/>
    </location>
</feature>
<gene>
    <name evidence="2" type="ORF">PIB30_010304</name>
</gene>
<feature type="compositionally biased region" description="Basic residues" evidence="1">
    <location>
        <begin position="125"/>
        <end position="135"/>
    </location>
</feature>
<feature type="region of interest" description="Disordered" evidence="1">
    <location>
        <begin position="1"/>
        <end position="142"/>
    </location>
</feature>
<dbReference type="EMBL" id="JASCZI010120853">
    <property type="protein sequence ID" value="MED6155957.1"/>
    <property type="molecule type" value="Genomic_DNA"/>
</dbReference>
<sequence length="142" mass="14847">MAEDVPVARPAQKIRRMPKGYGRRREAGKASRGGKGRVEGGDMAPTQQTQGGASTSQGVEAVHLDLNEPVSGPSHVLMALGGTPPSTAHVPDGSWEVSFMEPARLPTPPASPAPTEQPDEPATRGRARRAPRRRGCGTGGHT</sequence>
<evidence type="ECO:0000313" key="2">
    <source>
        <dbReference type="EMBL" id="MED6155957.1"/>
    </source>
</evidence>
<evidence type="ECO:0000256" key="1">
    <source>
        <dbReference type="SAM" id="MobiDB-lite"/>
    </source>
</evidence>
<organism evidence="2 3">
    <name type="scientific">Stylosanthes scabra</name>
    <dbReference type="NCBI Taxonomy" id="79078"/>
    <lineage>
        <taxon>Eukaryota</taxon>
        <taxon>Viridiplantae</taxon>
        <taxon>Streptophyta</taxon>
        <taxon>Embryophyta</taxon>
        <taxon>Tracheophyta</taxon>
        <taxon>Spermatophyta</taxon>
        <taxon>Magnoliopsida</taxon>
        <taxon>eudicotyledons</taxon>
        <taxon>Gunneridae</taxon>
        <taxon>Pentapetalae</taxon>
        <taxon>rosids</taxon>
        <taxon>fabids</taxon>
        <taxon>Fabales</taxon>
        <taxon>Fabaceae</taxon>
        <taxon>Papilionoideae</taxon>
        <taxon>50 kb inversion clade</taxon>
        <taxon>dalbergioids sensu lato</taxon>
        <taxon>Dalbergieae</taxon>
        <taxon>Pterocarpus clade</taxon>
        <taxon>Stylosanthes</taxon>
    </lineage>
</organism>
<evidence type="ECO:0000313" key="3">
    <source>
        <dbReference type="Proteomes" id="UP001341840"/>
    </source>
</evidence>
<dbReference type="Proteomes" id="UP001341840">
    <property type="component" value="Unassembled WGS sequence"/>
</dbReference>
<comment type="caution">
    <text evidence="2">The sequence shown here is derived from an EMBL/GenBank/DDBJ whole genome shotgun (WGS) entry which is preliminary data.</text>
</comment>
<protein>
    <submittedName>
        <fullName evidence="2">Uncharacterized protein</fullName>
    </submittedName>
</protein>